<proteinExistence type="inferred from homology"/>
<dbReference type="PANTHER" id="PTHR28283">
    <property type="entry name" value="3',5'-CYCLIC-NUCLEOTIDE PHOSPHODIESTERASE 1"/>
    <property type="match status" value="1"/>
</dbReference>
<dbReference type="InterPro" id="IPR000396">
    <property type="entry name" value="Pdiesterase2"/>
</dbReference>
<dbReference type="InterPro" id="IPR036866">
    <property type="entry name" value="RibonucZ/Hydroxyglut_hydro"/>
</dbReference>
<dbReference type="Proteomes" id="UP000318431">
    <property type="component" value="Unassembled WGS sequence"/>
</dbReference>
<evidence type="ECO:0000256" key="1">
    <source>
        <dbReference type="PIRNR" id="PIRNR000962"/>
    </source>
</evidence>
<gene>
    <name evidence="3" type="ORF">IP91_04152</name>
</gene>
<protein>
    <submittedName>
        <fullName evidence="3">3',5'-cyclic-nucleotide phosphodiesterase</fullName>
    </submittedName>
</protein>
<keyword evidence="2" id="KW-0732">Signal</keyword>
<accession>A0A562R2E2</accession>
<evidence type="ECO:0000313" key="3">
    <source>
        <dbReference type="EMBL" id="TWI62630.1"/>
    </source>
</evidence>
<dbReference type="Pfam" id="PF02112">
    <property type="entry name" value="PDEase_II"/>
    <property type="match status" value="1"/>
</dbReference>
<dbReference type="AlphaFoldDB" id="A0A562R2E2"/>
<dbReference type="SUPFAM" id="SSF56281">
    <property type="entry name" value="Metallo-hydrolase/oxidoreductase"/>
    <property type="match status" value="1"/>
</dbReference>
<comment type="similarity">
    <text evidence="1">Belongs to the cyclic nucleotide phosphodiesterase class-II family.</text>
</comment>
<dbReference type="OrthoDB" id="9803916at2"/>
<keyword evidence="4" id="KW-1185">Reference proteome</keyword>
<name>A0A562R2E2_9BURK</name>
<keyword evidence="1" id="KW-0114">cAMP</keyword>
<dbReference type="PRINTS" id="PR00388">
    <property type="entry name" value="PDIESTERASE2"/>
</dbReference>
<keyword evidence="1" id="KW-0378">Hydrolase</keyword>
<dbReference type="PANTHER" id="PTHR28283:SF1">
    <property type="entry name" value="3',5'-CYCLIC-NUCLEOTIDE PHOSPHODIESTERASE 1"/>
    <property type="match status" value="1"/>
</dbReference>
<evidence type="ECO:0000313" key="4">
    <source>
        <dbReference type="Proteomes" id="UP000318431"/>
    </source>
</evidence>
<evidence type="ECO:0000256" key="2">
    <source>
        <dbReference type="SAM" id="SignalP"/>
    </source>
</evidence>
<dbReference type="GO" id="GO:1902660">
    <property type="term" value="P:negative regulation of glucose mediated signaling pathway"/>
    <property type="evidence" value="ECO:0007669"/>
    <property type="project" value="TreeGrafter"/>
</dbReference>
<feature type="chain" id="PRO_5021816972" evidence="2">
    <location>
        <begin position="21"/>
        <end position="328"/>
    </location>
</feature>
<dbReference type="PIRSF" id="PIRSF000962">
    <property type="entry name" value="Cyc_nuc_PDEase"/>
    <property type="match status" value="1"/>
</dbReference>
<comment type="caution">
    <text evidence="3">The sequence shown here is derived from an EMBL/GenBank/DDBJ whole genome shotgun (WGS) entry which is preliminary data.</text>
</comment>
<dbReference type="EMBL" id="VLLB01000008">
    <property type="protein sequence ID" value="TWI62630.1"/>
    <property type="molecule type" value="Genomic_DNA"/>
</dbReference>
<dbReference type="GO" id="GO:0047555">
    <property type="term" value="F:3',5'-cyclic-GMP phosphodiesterase activity"/>
    <property type="evidence" value="ECO:0007669"/>
    <property type="project" value="TreeGrafter"/>
</dbReference>
<reference evidence="3 4" key="1">
    <citation type="journal article" date="2015" name="Stand. Genomic Sci.">
        <title>Genomic Encyclopedia of Bacterial and Archaeal Type Strains, Phase III: the genomes of soil and plant-associated and newly described type strains.</title>
        <authorList>
            <person name="Whitman W.B."/>
            <person name="Woyke T."/>
            <person name="Klenk H.P."/>
            <person name="Zhou Y."/>
            <person name="Lilburn T.G."/>
            <person name="Beck B.J."/>
            <person name="De Vos P."/>
            <person name="Vandamme P."/>
            <person name="Eisen J.A."/>
            <person name="Garrity G."/>
            <person name="Hugenholtz P."/>
            <person name="Kyrpides N.C."/>
        </authorList>
    </citation>
    <scope>NUCLEOTIDE SEQUENCE [LARGE SCALE GENOMIC DNA]</scope>
    <source>
        <strain evidence="3 4">CGMCC 1.10822</strain>
    </source>
</reference>
<dbReference type="GO" id="GO:0006198">
    <property type="term" value="P:cAMP catabolic process"/>
    <property type="evidence" value="ECO:0007669"/>
    <property type="project" value="UniProtKB-UniRule"/>
</dbReference>
<dbReference type="CDD" id="cd07735">
    <property type="entry name" value="class_II_PDE_MBL-fold"/>
    <property type="match status" value="1"/>
</dbReference>
<organism evidence="3 4">
    <name type="scientific">Pseudoduganella lurida</name>
    <dbReference type="NCBI Taxonomy" id="1036180"/>
    <lineage>
        <taxon>Bacteria</taxon>
        <taxon>Pseudomonadati</taxon>
        <taxon>Pseudomonadota</taxon>
        <taxon>Betaproteobacteria</taxon>
        <taxon>Burkholderiales</taxon>
        <taxon>Oxalobacteraceae</taxon>
        <taxon>Telluria group</taxon>
        <taxon>Pseudoduganella</taxon>
    </lineage>
</organism>
<sequence length="328" mass="34961">MIRSLLALACACLVCPLAGAGGFHLVALGVGGGLSTDNLTSYALRAEGESRYLVLDAGSTLPGIDRALGQGSFGPIDAAVLRGDTPQGHVFKHLLDSYFISHGHLDHFAGLVIGSPDDTKKTVYGLPATLEMLSKYAFNWSTWPNLTDAGVAPKVGTYHLQPEPAGESFALGATGMAGRIFPLSHGGTPSSMLLVTYQQQSFAYFGDTGPDAVEQSSFMAAAWRALAGEVRAGRLRGLVIETSYPNEVPDKRLYGHLTPAWLLKELRTLEQYSGGVGALRGLPVVVSHIKPVFKSNYDVRAVIRQQLADGNDVGVRFLLMEQGERAGF</sequence>
<dbReference type="RefSeq" id="WP_145651512.1">
    <property type="nucleotide sequence ID" value="NZ_VLLB01000008.1"/>
</dbReference>
<dbReference type="Gene3D" id="3.60.15.10">
    <property type="entry name" value="Ribonuclease Z/Hydroxyacylglutathione hydrolase-like"/>
    <property type="match status" value="1"/>
</dbReference>
<feature type="signal peptide" evidence="2">
    <location>
        <begin position="1"/>
        <end position="20"/>
    </location>
</feature>
<dbReference type="GO" id="GO:0004115">
    <property type="term" value="F:3',5'-cyclic-AMP phosphodiesterase activity"/>
    <property type="evidence" value="ECO:0007669"/>
    <property type="project" value="UniProtKB-UniRule"/>
</dbReference>